<dbReference type="Proteomes" id="UP001176961">
    <property type="component" value="Unassembled WGS sequence"/>
</dbReference>
<name>A0AA36H320_CYLNA</name>
<dbReference type="EMBL" id="CATQJL010000305">
    <property type="protein sequence ID" value="CAJ0603017.1"/>
    <property type="molecule type" value="Genomic_DNA"/>
</dbReference>
<organism evidence="1 2">
    <name type="scientific">Cylicocyclus nassatus</name>
    <name type="common">Nematode worm</name>
    <dbReference type="NCBI Taxonomy" id="53992"/>
    <lineage>
        <taxon>Eukaryota</taxon>
        <taxon>Metazoa</taxon>
        <taxon>Ecdysozoa</taxon>
        <taxon>Nematoda</taxon>
        <taxon>Chromadorea</taxon>
        <taxon>Rhabditida</taxon>
        <taxon>Rhabditina</taxon>
        <taxon>Rhabditomorpha</taxon>
        <taxon>Strongyloidea</taxon>
        <taxon>Strongylidae</taxon>
        <taxon>Cylicocyclus</taxon>
    </lineage>
</organism>
<sequence>MVCRLHVHERNNTQDQQLGGSSVVVSKIVRFGLKKNEAPTRFCASSGGWNHLIGECACKPGFSSELLRKREYLLVNKIVQKPFFMCYL</sequence>
<proteinExistence type="predicted"/>
<keyword evidence="2" id="KW-1185">Reference proteome</keyword>
<reference evidence="1" key="1">
    <citation type="submission" date="2023-07" db="EMBL/GenBank/DDBJ databases">
        <authorList>
            <consortium name="CYATHOMIX"/>
        </authorList>
    </citation>
    <scope>NUCLEOTIDE SEQUENCE</scope>
    <source>
        <strain evidence="1">N/A</strain>
    </source>
</reference>
<accession>A0AA36H320</accession>
<gene>
    <name evidence="1" type="ORF">CYNAS_LOCUS15000</name>
</gene>
<evidence type="ECO:0000313" key="2">
    <source>
        <dbReference type="Proteomes" id="UP001176961"/>
    </source>
</evidence>
<dbReference type="AlphaFoldDB" id="A0AA36H320"/>
<protein>
    <submittedName>
        <fullName evidence="1">Uncharacterized protein</fullName>
    </submittedName>
</protein>
<comment type="caution">
    <text evidence="1">The sequence shown here is derived from an EMBL/GenBank/DDBJ whole genome shotgun (WGS) entry which is preliminary data.</text>
</comment>
<evidence type="ECO:0000313" key="1">
    <source>
        <dbReference type="EMBL" id="CAJ0603017.1"/>
    </source>
</evidence>